<feature type="signal peptide" evidence="2">
    <location>
        <begin position="1"/>
        <end position="19"/>
    </location>
</feature>
<feature type="region of interest" description="Disordered" evidence="1">
    <location>
        <begin position="33"/>
        <end position="56"/>
    </location>
</feature>
<dbReference type="GeneID" id="54484661"/>
<dbReference type="RefSeq" id="XP_033603058.1">
    <property type="nucleotide sequence ID" value="XM_033743607.1"/>
</dbReference>
<protein>
    <recommendedName>
        <fullName evidence="5">Secreted protein</fullName>
    </recommendedName>
</protein>
<feature type="chain" id="PRO_5025523732" description="Secreted protein" evidence="2">
    <location>
        <begin position="20"/>
        <end position="91"/>
    </location>
</feature>
<proteinExistence type="predicted"/>
<keyword evidence="4" id="KW-1185">Reference proteome</keyword>
<dbReference type="Proteomes" id="UP000799437">
    <property type="component" value="Unassembled WGS sequence"/>
</dbReference>
<keyword evidence="2" id="KW-0732">Signal</keyword>
<evidence type="ECO:0008006" key="5">
    <source>
        <dbReference type="Google" id="ProtNLM"/>
    </source>
</evidence>
<dbReference type="EMBL" id="ML996568">
    <property type="protein sequence ID" value="KAF2760607.1"/>
    <property type="molecule type" value="Genomic_DNA"/>
</dbReference>
<sequence>MMRAGTGLVWHFIVCHWHAASLPHHLHRFNLRPPFSPSRASSPGQTQQQGHKKWTVTGHEMGACGCPLTESLFVFQLGVSPAPLFPPDGTI</sequence>
<gene>
    <name evidence="3" type="ORF">EJ05DRAFT_474465</name>
</gene>
<reference evidence="3" key="1">
    <citation type="journal article" date="2020" name="Stud. Mycol.">
        <title>101 Dothideomycetes genomes: a test case for predicting lifestyles and emergence of pathogens.</title>
        <authorList>
            <person name="Haridas S."/>
            <person name="Albert R."/>
            <person name="Binder M."/>
            <person name="Bloem J."/>
            <person name="Labutti K."/>
            <person name="Salamov A."/>
            <person name="Andreopoulos B."/>
            <person name="Baker S."/>
            <person name="Barry K."/>
            <person name="Bills G."/>
            <person name="Bluhm B."/>
            <person name="Cannon C."/>
            <person name="Castanera R."/>
            <person name="Culley D."/>
            <person name="Daum C."/>
            <person name="Ezra D."/>
            <person name="Gonzalez J."/>
            <person name="Henrissat B."/>
            <person name="Kuo A."/>
            <person name="Liang C."/>
            <person name="Lipzen A."/>
            <person name="Lutzoni F."/>
            <person name="Magnuson J."/>
            <person name="Mondo S."/>
            <person name="Nolan M."/>
            <person name="Ohm R."/>
            <person name="Pangilinan J."/>
            <person name="Park H.-J."/>
            <person name="Ramirez L."/>
            <person name="Alfaro M."/>
            <person name="Sun H."/>
            <person name="Tritt A."/>
            <person name="Yoshinaga Y."/>
            <person name="Zwiers L.-H."/>
            <person name="Turgeon B."/>
            <person name="Goodwin S."/>
            <person name="Spatafora J."/>
            <person name="Crous P."/>
            <person name="Grigoriev I."/>
        </authorList>
    </citation>
    <scope>NUCLEOTIDE SEQUENCE</scope>
    <source>
        <strain evidence="3">CBS 121739</strain>
    </source>
</reference>
<evidence type="ECO:0000313" key="4">
    <source>
        <dbReference type="Proteomes" id="UP000799437"/>
    </source>
</evidence>
<evidence type="ECO:0000313" key="3">
    <source>
        <dbReference type="EMBL" id="KAF2760607.1"/>
    </source>
</evidence>
<organism evidence="3 4">
    <name type="scientific">Pseudovirgaria hyperparasitica</name>
    <dbReference type="NCBI Taxonomy" id="470096"/>
    <lineage>
        <taxon>Eukaryota</taxon>
        <taxon>Fungi</taxon>
        <taxon>Dikarya</taxon>
        <taxon>Ascomycota</taxon>
        <taxon>Pezizomycotina</taxon>
        <taxon>Dothideomycetes</taxon>
        <taxon>Dothideomycetes incertae sedis</taxon>
        <taxon>Acrospermales</taxon>
        <taxon>Acrospermaceae</taxon>
        <taxon>Pseudovirgaria</taxon>
    </lineage>
</organism>
<name>A0A6A6WG59_9PEZI</name>
<evidence type="ECO:0000256" key="2">
    <source>
        <dbReference type="SAM" id="SignalP"/>
    </source>
</evidence>
<accession>A0A6A6WG59</accession>
<evidence type="ECO:0000256" key="1">
    <source>
        <dbReference type="SAM" id="MobiDB-lite"/>
    </source>
</evidence>
<dbReference type="AlphaFoldDB" id="A0A6A6WG59"/>